<dbReference type="AlphaFoldDB" id="A0ABD3P5N5"/>
<sequence length="746" mass="85335">MSGRWQSPPFHDMFAEDYRRYRNDIGKEYRGGHCERYAHAPPHHYGRDTQPYGYHHERNAQQSYHRQERPAYRDPRHHRMQHNQSSNVGERAPVNRRSRPKKALTNHRRRNSKRSSSNSKSITLQPIKVKQSGIMSAWKKSLGGLIRYYVHKRTTTTQDVDQKSAEEEIDQMYYRSGCGVEETKIAILKSLGVNVDVEEWVGVDMAIVKDSVTGNEMNKAEYSETVDKKGLILKQIVRGGEGPAHTSERWNTIVVPQWAIGKSYYFQVKNNTPLDFSCELFLDGEKVAFNAPLSANSTRTIRPDGARYYQRHEWILNDAKRVKLGAVQDGDTDTLMEGDSTEQQPVAPRYNGIRPDYQGKHISIQDYPDPTEYGWTFTGSVEASCVEFFEKKMNNGGLVKLDFNYTTGTIKTVLDHPTSGRNQLFRALVTPEQYKAVLENPRVHTDQGYRRSVDRPVGEANTGGLKEEDEFDKVPVEITQQDDANMEDSKGEGDEVSDTKFYARDVNYDFKVQGHQNRQAEMNKLQHDKSYVEWKEANKKEYAVIHAKFYVSTPKRMYRAPPNRGNGGRGNVKQFEPLPVPEQAPVVDVKAAEKCTLGTNYVPCAPQTIGRSNVRMERVNGLTDEKQWKGDPVFEKKLFYRAESIINGVKLDGMSGDEMSEDEENTQDVSAVELAEYKAEKVSQVEQYHLDLSHCVADEEEAEQLLRNAKNKIHLSASKYDVDECVNIFYQDLVHRQFLEAGTCPI</sequence>
<protein>
    <submittedName>
        <fullName evidence="2">Uncharacterized protein</fullName>
    </submittedName>
</protein>
<feature type="compositionally biased region" description="Basic and acidic residues" evidence="1">
    <location>
        <begin position="60"/>
        <end position="74"/>
    </location>
</feature>
<dbReference type="EMBL" id="JALLPJ020000779">
    <property type="protein sequence ID" value="KAL3783143.1"/>
    <property type="molecule type" value="Genomic_DNA"/>
</dbReference>
<evidence type="ECO:0000313" key="2">
    <source>
        <dbReference type="EMBL" id="KAL3783143.1"/>
    </source>
</evidence>
<dbReference type="Proteomes" id="UP001530400">
    <property type="component" value="Unassembled WGS sequence"/>
</dbReference>
<reference evidence="2 3" key="1">
    <citation type="submission" date="2024-10" db="EMBL/GenBank/DDBJ databases">
        <title>Updated reference genomes for cyclostephanoid diatoms.</title>
        <authorList>
            <person name="Roberts W.R."/>
            <person name="Alverson A.J."/>
        </authorList>
    </citation>
    <scope>NUCLEOTIDE SEQUENCE [LARGE SCALE GENOMIC DNA]</scope>
    <source>
        <strain evidence="2 3">AJA010-31</strain>
    </source>
</reference>
<accession>A0ABD3P5N5</accession>
<feature type="region of interest" description="Disordered" evidence="1">
    <location>
        <begin position="60"/>
        <end position="125"/>
    </location>
</feature>
<evidence type="ECO:0000313" key="3">
    <source>
        <dbReference type="Proteomes" id="UP001530400"/>
    </source>
</evidence>
<organism evidence="2 3">
    <name type="scientific">Cyclotella atomus</name>
    <dbReference type="NCBI Taxonomy" id="382360"/>
    <lineage>
        <taxon>Eukaryota</taxon>
        <taxon>Sar</taxon>
        <taxon>Stramenopiles</taxon>
        <taxon>Ochrophyta</taxon>
        <taxon>Bacillariophyta</taxon>
        <taxon>Coscinodiscophyceae</taxon>
        <taxon>Thalassiosirophycidae</taxon>
        <taxon>Stephanodiscales</taxon>
        <taxon>Stephanodiscaceae</taxon>
        <taxon>Cyclotella</taxon>
    </lineage>
</organism>
<keyword evidence="3" id="KW-1185">Reference proteome</keyword>
<name>A0ABD3P5N5_9STRA</name>
<comment type="caution">
    <text evidence="2">The sequence shown here is derived from an EMBL/GenBank/DDBJ whole genome shotgun (WGS) entry which is preliminary data.</text>
</comment>
<evidence type="ECO:0000256" key="1">
    <source>
        <dbReference type="SAM" id="MobiDB-lite"/>
    </source>
</evidence>
<proteinExistence type="predicted"/>
<gene>
    <name evidence="2" type="ORF">ACHAWO_009334</name>
</gene>
<feature type="compositionally biased region" description="Basic residues" evidence="1">
    <location>
        <begin position="94"/>
        <end position="113"/>
    </location>
</feature>